<evidence type="ECO:0000256" key="1">
    <source>
        <dbReference type="ARBA" id="ARBA00004651"/>
    </source>
</evidence>
<dbReference type="GO" id="GO:0008360">
    <property type="term" value="P:regulation of cell shape"/>
    <property type="evidence" value="ECO:0007669"/>
    <property type="project" value="UniProtKB-KW"/>
</dbReference>
<dbReference type="AlphaFoldDB" id="A0A382W1G6"/>
<comment type="subcellular location">
    <subcellularLocation>
        <location evidence="1">Cell membrane</location>
        <topology evidence="1">Multi-pass membrane protein</topology>
    </subcellularLocation>
</comment>
<evidence type="ECO:0000256" key="7">
    <source>
        <dbReference type="ARBA" id="ARBA00023136"/>
    </source>
</evidence>
<dbReference type="InterPro" id="IPR004268">
    <property type="entry name" value="MurJ"/>
</dbReference>
<organism evidence="9">
    <name type="scientific">marine metagenome</name>
    <dbReference type="NCBI Taxonomy" id="408172"/>
    <lineage>
        <taxon>unclassified sequences</taxon>
        <taxon>metagenomes</taxon>
        <taxon>ecological metagenomes</taxon>
    </lineage>
</organism>
<keyword evidence="3 8" id="KW-0812">Transmembrane</keyword>
<dbReference type="GO" id="GO:0015648">
    <property type="term" value="F:lipid-linked peptidoglycan transporter activity"/>
    <property type="evidence" value="ECO:0007669"/>
    <property type="project" value="TreeGrafter"/>
</dbReference>
<keyword evidence="5" id="KW-0573">Peptidoglycan synthesis</keyword>
<protein>
    <submittedName>
        <fullName evidence="9">Uncharacterized protein</fullName>
    </submittedName>
</protein>
<keyword evidence="4" id="KW-0133">Cell shape</keyword>
<evidence type="ECO:0000313" key="9">
    <source>
        <dbReference type="EMBL" id="SVD52125.1"/>
    </source>
</evidence>
<dbReference type="EMBL" id="UINC01155966">
    <property type="protein sequence ID" value="SVD52125.1"/>
    <property type="molecule type" value="Genomic_DNA"/>
</dbReference>
<feature type="transmembrane region" description="Helical" evidence="8">
    <location>
        <begin position="37"/>
        <end position="68"/>
    </location>
</feature>
<feature type="non-terminal residue" evidence="9">
    <location>
        <position position="103"/>
    </location>
</feature>
<reference evidence="9" key="1">
    <citation type="submission" date="2018-05" db="EMBL/GenBank/DDBJ databases">
        <authorList>
            <person name="Lanie J.A."/>
            <person name="Ng W.-L."/>
            <person name="Kazmierczak K.M."/>
            <person name="Andrzejewski T.M."/>
            <person name="Davidsen T.M."/>
            <person name="Wayne K.J."/>
            <person name="Tettelin H."/>
            <person name="Glass J.I."/>
            <person name="Rusch D."/>
            <person name="Podicherti R."/>
            <person name="Tsui H.-C.T."/>
            <person name="Winkler M.E."/>
        </authorList>
    </citation>
    <scope>NUCLEOTIDE SEQUENCE</scope>
</reference>
<proteinExistence type="predicted"/>
<evidence type="ECO:0000256" key="6">
    <source>
        <dbReference type="ARBA" id="ARBA00022989"/>
    </source>
</evidence>
<name>A0A382W1G6_9ZZZZ</name>
<dbReference type="GO" id="GO:0009252">
    <property type="term" value="P:peptidoglycan biosynthetic process"/>
    <property type="evidence" value="ECO:0007669"/>
    <property type="project" value="UniProtKB-KW"/>
</dbReference>
<keyword evidence="2" id="KW-1003">Cell membrane</keyword>
<evidence type="ECO:0000256" key="3">
    <source>
        <dbReference type="ARBA" id="ARBA00022692"/>
    </source>
</evidence>
<dbReference type="GO" id="GO:0005886">
    <property type="term" value="C:plasma membrane"/>
    <property type="evidence" value="ECO:0007669"/>
    <property type="project" value="UniProtKB-SubCell"/>
</dbReference>
<sequence length="103" mass="10798">MPNVVQNLLGEGTLSASLIPIYAELLENGREEDAGRFAGAALGILTAVAGGLALLGVVLAPMLVGIFFPRWDPEKQALTITLVRILFPMTGVLVISAWALGIL</sequence>
<evidence type="ECO:0000256" key="8">
    <source>
        <dbReference type="SAM" id="Phobius"/>
    </source>
</evidence>
<dbReference type="GO" id="GO:0034204">
    <property type="term" value="P:lipid translocation"/>
    <property type="evidence" value="ECO:0007669"/>
    <property type="project" value="TreeGrafter"/>
</dbReference>
<dbReference type="Pfam" id="PF03023">
    <property type="entry name" value="MurJ"/>
    <property type="match status" value="1"/>
</dbReference>
<accession>A0A382W1G6</accession>
<dbReference type="PANTHER" id="PTHR47019:SF1">
    <property type="entry name" value="LIPID II FLIPPASE MURJ"/>
    <property type="match status" value="1"/>
</dbReference>
<keyword evidence="6 8" id="KW-1133">Transmembrane helix</keyword>
<evidence type="ECO:0000256" key="5">
    <source>
        <dbReference type="ARBA" id="ARBA00022984"/>
    </source>
</evidence>
<feature type="transmembrane region" description="Helical" evidence="8">
    <location>
        <begin position="80"/>
        <end position="100"/>
    </location>
</feature>
<dbReference type="PANTHER" id="PTHR47019">
    <property type="entry name" value="LIPID II FLIPPASE MURJ"/>
    <property type="match status" value="1"/>
</dbReference>
<keyword evidence="7 8" id="KW-0472">Membrane</keyword>
<dbReference type="InterPro" id="IPR051050">
    <property type="entry name" value="Lipid_II_flippase_MurJ/MviN"/>
</dbReference>
<gene>
    <name evidence="9" type="ORF">METZ01_LOCUS404979</name>
</gene>
<evidence type="ECO:0000256" key="4">
    <source>
        <dbReference type="ARBA" id="ARBA00022960"/>
    </source>
</evidence>
<evidence type="ECO:0000256" key="2">
    <source>
        <dbReference type="ARBA" id="ARBA00022475"/>
    </source>
</evidence>